<organism evidence="3 4">
    <name type="scientific">Paenacidovorax monticola</name>
    <dbReference type="NCBI Taxonomy" id="1926868"/>
    <lineage>
        <taxon>Bacteria</taxon>
        <taxon>Pseudomonadati</taxon>
        <taxon>Pseudomonadota</taxon>
        <taxon>Betaproteobacteria</taxon>
        <taxon>Burkholderiales</taxon>
        <taxon>Comamonadaceae</taxon>
        <taxon>Paenacidovorax</taxon>
    </lineage>
</organism>
<dbReference type="AlphaFoldDB" id="A0A7H0HH44"/>
<keyword evidence="1 2" id="KW-0732">Signal</keyword>
<evidence type="ECO:0000313" key="3">
    <source>
        <dbReference type="EMBL" id="QNP59860.1"/>
    </source>
</evidence>
<accession>A0A7H0HH44</accession>
<dbReference type="Gene3D" id="3.40.190.10">
    <property type="entry name" value="Periplasmic binding protein-like II"/>
    <property type="match status" value="2"/>
</dbReference>
<feature type="signal peptide" evidence="2">
    <location>
        <begin position="1"/>
        <end position="25"/>
    </location>
</feature>
<name>A0A7H0HH44_9BURK</name>
<gene>
    <name evidence="3" type="ORF">H9L24_02450</name>
</gene>
<dbReference type="EMBL" id="CP060790">
    <property type="protein sequence ID" value="QNP59860.1"/>
    <property type="molecule type" value="Genomic_DNA"/>
</dbReference>
<feature type="chain" id="PRO_5028916078" evidence="2">
    <location>
        <begin position="26"/>
        <end position="443"/>
    </location>
</feature>
<keyword evidence="4" id="KW-1185">Reference proteome</keyword>
<evidence type="ECO:0000256" key="2">
    <source>
        <dbReference type="SAM" id="SignalP"/>
    </source>
</evidence>
<reference evidence="3 4" key="1">
    <citation type="submission" date="2020-08" db="EMBL/GenBank/DDBJ databases">
        <title>Genome sequence of Acidovorax monticola KACC 19171T.</title>
        <authorList>
            <person name="Hyun D.-W."/>
            <person name="Bae J.-W."/>
        </authorList>
    </citation>
    <scope>NUCLEOTIDE SEQUENCE [LARGE SCALE GENOMIC DNA]</scope>
    <source>
        <strain evidence="3 4">KACC 19171</strain>
    </source>
</reference>
<dbReference type="SUPFAM" id="SSF53850">
    <property type="entry name" value="Periplasmic binding protein-like II"/>
    <property type="match status" value="1"/>
</dbReference>
<evidence type="ECO:0000256" key="1">
    <source>
        <dbReference type="ARBA" id="ARBA00022729"/>
    </source>
</evidence>
<dbReference type="RefSeq" id="WP_187736841.1">
    <property type="nucleotide sequence ID" value="NZ_CP060790.1"/>
</dbReference>
<dbReference type="PANTHER" id="PTHR30006:SF24">
    <property type="entry name" value="SLL0237 PROTEIN"/>
    <property type="match status" value="1"/>
</dbReference>
<evidence type="ECO:0000313" key="4">
    <source>
        <dbReference type="Proteomes" id="UP000516057"/>
    </source>
</evidence>
<dbReference type="Pfam" id="PF13343">
    <property type="entry name" value="SBP_bac_6"/>
    <property type="match status" value="1"/>
</dbReference>
<protein>
    <submittedName>
        <fullName evidence="3">Extracellular solute-binding protein</fullName>
    </submittedName>
</protein>
<dbReference type="PANTHER" id="PTHR30006">
    <property type="entry name" value="THIAMINE-BINDING PERIPLASMIC PROTEIN-RELATED"/>
    <property type="match status" value="1"/>
</dbReference>
<dbReference type="Proteomes" id="UP000516057">
    <property type="component" value="Chromosome"/>
</dbReference>
<dbReference type="KEGG" id="amon:H9L24_02450"/>
<sequence>MQRTYFTRALVAGLCGLGLAQAAGAGTVTVLTSFPKELTTAYQKAFEAQNPGIKIEILNKNTTASVAYVRELPEGQRPDVMWASAPDAFEVLARNKLLAPAPETVNKSAPPKIGNYPLNDPQGLYYGQALAGYGIMWNTRYLQAHKLPAPKEWSDLTRPEYFGHVAISSPSRSGTTQLTVETILQGEGWDKGWSQLLAMMGNAAAVTDRSFAVPDGVNNGQYGIGIVIDFFGLAGKYSGFPVDFAYPRMTAVVPANIALIAGAKNAEEARKFMAFTMSVPGQQLLFDPKISRLPILPYSMLKAPAGYPVPQEVASRAKVQFDANVGEARYQVVISLFDQMVTFRLKELQAATRAIHEAAKALQAKPNAKGSELLAQARSLAYTPLVGEANVKNEEFLELFRKNRRDVAVSKQLTGLEQMWADKARANYERAQQLAGEARSLAK</sequence>
<proteinExistence type="predicted"/>